<dbReference type="Proteomes" id="UP000325218">
    <property type="component" value="Unassembled WGS sequence"/>
</dbReference>
<dbReference type="Pfam" id="PF00395">
    <property type="entry name" value="SLH"/>
    <property type="match status" value="3"/>
</dbReference>
<dbReference type="PANTHER" id="PTHR43308:SF5">
    <property type="entry name" value="S-LAYER PROTEIN _ PEPTIDOGLYCAN ENDO-BETA-N-ACETYLGLUCOSAMINIDASE"/>
    <property type="match status" value="1"/>
</dbReference>
<dbReference type="Pfam" id="PF02368">
    <property type="entry name" value="Big_2"/>
    <property type="match status" value="4"/>
</dbReference>
<keyword evidence="5" id="KW-1185">Reference proteome</keyword>
<name>A0A5D0CNM6_9BACL</name>
<gene>
    <name evidence="4" type="ORF">FRY98_19270</name>
</gene>
<feature type="domain" description="SLH" evidence="3">
    <location>
        <begin position="775"/>
        <end position="838"/>
    </location>
</feature>
<feature type="domain" description="SLH" evidence="3">
    <location>
        <begin position="897"/>
        <end position="960"/>
    </location>
</feature>
<dbReference type="InterPro" id="IPR008964">
    <property type="entry name" value="Invasin/intimin_cell_adhesion"/>
</dbReference>
<keyword evidence="2" id="KW-0732">Signal</keyword>
<feature type="compositionally biased region" description="Low complexity" evidence="1">
    <location>
        <begin position="497"/>
        <end position="506"/>
    </location>
</feature>
<feature type="signal peptide" evidence="2">
    <location>
        <begin position="1"/>
        <end position="23"/>
    </location>
</feature>
<comment type="caution">
    <text evidence="4">The sequence shown here is derived from an EMBL/GenBank/DDBJ whole genome shotgun (WGS) entry which is preliminary data.</text>
</comment>
<evidence type="ECO:0000256" key="1">
    <source>
        <dbReference type="SAM" id="MobiDB-lite"/>
    </source>
</evidence>
<evidence type="ECO:0000313" key="5">
    <source>
        <dbReference type="Proteomes" id="UP000325218"/>
    </source>
</evidence>
<dbReference type="InterPro" id="IPR051465">
    <property type="entry name" value="Cell_Envelope_Struct_Comp"/>
</dbReference>
<dbReference type="SUPFAM" id="SSF49373">
    <property type="entry name" value="Invasin/intimin cell-adhesion fragments"/>
    <property type="match status" value="2"/>
</dbReference>
<dbReference type="SMART" id="SM00635">
    <property type="entry name" value="BID_2"/>
    <property type="match status" value="4"/>
</dbReference>
<protein>
    <recommendedName>
        <fullName evidence="3">SLH domain-containing protein</fullName>
    </recommendedName>
</protein>
<dbReference type="InterPro" id="IPR001119">
    <property type="entry name" value="SLH_dom"/>
</dbReference>
<proteinExistence type="predicted"/>
<evidence type="ECO:0000256" key="2">
    <source>
        <dbReference type="SAM" id="SignalP"/>
    </source>
</evidence>
<dbReference type="InterPro" id="IPR003343">
    <property type="entry name" value="Big_2"/>
</dbReference>
<feature type="compositionally biased region" description="Low complexity" evidence="1">
    <location>
        <begin position="542"/>
        <end position="554"/>
    </location>
</feature>
<sequence>MKKDKWLSAVLSFVLSASFVLTSAYTGTQVAYATDSIVNVDSVEITGDVEEVYVGESVQMTARVLPTNSTNQGIHWSVLYRDGVANIDSETGILWGIYPGIVEVYALADENNVIRATKQIMVKGQTLPTSMTISNQENTTQVTLGDSLHFMADILPADAFNKKVVWSINNLPTPGVDDQGQPVTLPGGYGSFDENGVLTTTQTGRAEVMAISLGNPNLRKTMQIEIVPPQVDVSGITVSSLTDEVYTGGKLSMTATVTPSNATDKRVTWSIVPLDGQALIHPVSGEVSGLTPGQVKVVATSVQNPFLSGSKTITVKTPPAIPVSSIAITSPDTVQVENTLQLTANVQPDSAHNRGVTWSVQNGTGSATVDAATGLLTVTGVGKVTVTATAADGSGVFATQEITVTPILVNEIVVTSEGSTASVTAGNKLQFAAEVKPSNATNKNVIWTVANETGSAVISDVGLLTANTAGTVTVKATAADASRTVGTFHLTIQAAAPGSNPNPSDGGPTGDGGSGGGSGGGSNGGGSTGGSGSGTSGGSGGNTTSAPTPTPAGNTKEIEVIVDMGQGQSEVSKAKIQRTTGTDGLVKDHVTLGREKAQEAVDKAVAANQPTVRVVIPDEKDEVGETQVNVPVSALNVVSSGGKNLEIYTENGSVLVPNGSLLNFPDDLYFRLVPVKQKSEQEVIRDRAVKEPVVATISKELAPFVVSRPMTIETNMQSRPVTLVLPLRDVTIPTGEQEKKAFLDSLAIYIEHSDGSKDLVRGSVVDYGNGEQGLQFQVNKFSTFTILSWDGKELTTHQAYIKGYPDGTFKPDQSVTRAEMAMMLARNLGYAGTASRAVYPDMADGYWANGAISFVKEKNLMVGDERGNFRPEAAVTRAEMAVTAARIKQLAPMGDAEASTAFNDIQGHWAAGYVAAGKASGVIAGYQDSSFAPSKELTRAETVTIVNRLFDRGPLYGVDNRFWSDVDTAHWAYQNIMEASYSHDYDVRAEGGEQVK</sequence>
<dbReference type="PROSITE" id="PS51272">
    <property type="entry name" value="SLH"/>
    <property type="match status" value="3"/>
</dbReference>
<dbReference type="OrthoDB" id="9807519at2"/>
<organism evidence="4 5">
    <name type="scientific">Paenibacillus faecis</name>
    <dbReference type="NCBI Taxonomy" id="862114"/>
    <lineage>
        <taxon>Bacteria</taxon>
        <taxon>Bacillati</taxon>
        <taxon>Bacillota</taxon>
        <taxon>Bacilli</taxon>
        <taxon>Bacillales</taxon>
        <taxon>Paenibacillaceae</taxon>
        <taxon>Paenibacillus</taxon>
    </lineage>
</organism>
<feature type="compositionally biased region" description="Gly residues" evidence="1">
    <location>
        <begin position="507"/>
        <end position="541"/>
    </location>
</feature>
<dbReference type="AlphaFoldDB" id="A0A5D0CNM6"/>
<evidence type="ECO:0000259" key="3">
    <source>
        <dbReference type="PROSITE" id="PS51272"/>
    </source>
</evidence>
<dbReference type="PANTHER" id="PTHR43308">
    <property type="entry name" value="OUTER MEMBRANE PROTEIN ALPHA-RELATED"/>
    <property type="match status" value="1"/>
</dbReference>
<dbReference type="RefSeq" id="WP_148454996.1">
    <property type="nucleotide sequence ID" value="NZ_VSDO01000004.1"/>
</dbReference>
<evidence type="ECO:0000313" key="4">
    <source>
        <dbReference type="EMBL" id="TYA11302.1"/>
    </source>
</evidence>
<feature type="region of interest" description="Disordered" evidence="1">
    <location>
        <begin position="494"/>
        <end position="554"/>
    </location>
</feature>
<dbReference type="Gene3D" id="2.60.40.1080">
    <property type="match status" value="4"/>
</dbReference>
<feature type="chain" id="PRO_5038732760" description="SLH domain-containing protein" evidence="2">
    <location>
        <begin position="24"/>
        <end position="996"/>
    </location>
</feature>
<dbReference type="EMBL" id="VSDO01000004">
    <property type="protein sequence ID" value="TYA11302.1"/>
    <property type="molecule type" value="Genomic_DNA"/>
</dbReference>
<accession>A0A5D0CNM6</accession>
<reference evidence="4 5" key="1">
    <citation type="submission" date="2019-08" db="EMBL/GenBank/DDBJ databases">
        <title>Genome sequencing of Paenibacillus faecis DSM 23593(T).</title>
        <authorList>
            <person name="Kook J.-K."/>
            <person name="Park S.-N."/>
            <person name="Lim Y.K."/>
        </authorList>
    </citation>
    <scope>NUCLEOTIDE SEQUENCE [LARGE SCALE GENOMIC DNA]</scope>
    <source>
        <strain evidence="4 5">DSM 23593</strain>
    </source>
</reference>
<feature type="domain" description="SLH" evidence="3">
    <location>
        <begin position="839"/>
        <end position="896"/>
    </location>
</feature>